<proteinExistence type="inferred from homology"/>
<organism evidence="10 11">
    <name type="scientific">Piptocephalis cylindrospora</name>
    <dbReference type="NCBI Taxonomy" id="1907219"/>
    <lineage>
        <taxon>Eukaryota</taxon>
        <taxon>Fungi</taxon>
        <taxon>Fungi incertae sedis</taxon>
        <taxon>Zoopagomycota</taxon>
        <taxon>Zoopagomycotina</taxon>
        <taxon>Zoopagomycetes</taxon>
        <taxon>Zoopagales</taxon>
        <taxon>Piptocephalidaceae</taxon>
        <taxon>Piptocephalis</taxon>
    </lineage>
</organism>
<keyword evidence="8" id="KW-0862">Zinc</keyword>
<keyword evidence="4" id="KW-0378">Hydrolase</keyword>
<dbReference type="GO" id="GO:0046872">
    <property type="term" value="F:metal ion binding"/>
    <property type="evidence" value="ECO:0007669"/>
    <property type="project" value="UniProtKB-KW"/>
</dbReference>
<feature type="binding site" evidence="7">
    <location>
        <position position="34"/>
    </location>
    <ligand>
        <name>Ca(2+)</name>
        <dbReference type="ChEBI" id="CHEBI:29108"/>
    </ligand>
</feature>
<dbReference type="PANTHER" id="PTHR46187:SF3">
    <property type="entry name" value="ALKALINE CERAMIDASE 3"/>
    <property type="match status" value="1"/>
</dbReference>
<dbReference type="AlphaFoldDB" id="A0A4P9Y6S2"/>
<evidence type="ECO:0000256" key="8">
    <source>
        <dbReference type="PIRSR" id="PIRSR608901-2"/>
    </source>
</evidence>
<feature type="transmembrane region" description="Helical" evidence="9">
    <location>
        <begin position="240"/>
        <end position="258"/>
    </location>
</feature>
<evidence type="ECO:0000313" key="10">
    <source>
        <dbReference type="EMBL" id="RKP14394.1"/>
    </source>
</evidence>
<evidence type="ECO:0000256" key="3">
    <source>
        <dbReference type="ARBA" id="ARBA00022692"/>
    </source>
</evidence>
<evidence type="ECO:0000313" key="11">
    <source>
        <dbReference type="Proteomes" id="UP000267251"/>
    </source>
</evidence>
<reference evidence="11" key="1">
    <citation type="journal article" date="2018" name="Nat. Microbiol.">
        <title>Leveraging single-cell genomics to expand the fungal tree of life.</title>
        <authorList>
            <person name="Ahrendt S.R."/>
            <person name="Quandt C.A."/>
            <person name="Ciobanu D."/>
            <person name="Clum A."/>
            <person name="Salamov A."/>
            <person name="Andreopoulos B."/>
            <person name="Cheng J.F."/>
            <person name="Woyke T."/>
            <person name="Pelin A."/>
            <person name="Henrissat B."/>
            <person name="Reynolds N.K."/>
            <person name="Benny G.L."/>
            <person name="Smith M.E."/>
            <person name="James T.Y."/>
            <person name="Grigoriev I.V."/>
        </authorList>
    </citation>
    <scope>NUCLEOTIDE SEQUENCE [LARGE SCALE GENOMIC DNA]</scope>
</reference>
<feature type="transmembrane region" description="Helical" evidence="9">
    <location>
        <begin position="49"/>
        <end position="66"/>
    </location>
</feature>
<keyword evidence="3 9" id="KW-0812">Transmembrane</keyword>
<keyword evidence="6 9" id="KW-0472">Membrane</keyword>
<comment type="cofactor">
    <cofactor evidence="8">
        <name>Zn(2+)</name>
        <dbReference type="ChEBI" id="CHEBI:29105"/>
    </cofactor>
</comment>
<gene>
    <name evidence="10" type="ORF">BJ684DRAFT_19200</name>
</gene>
<comment type="subcellular location">
    <subcellularLocation>
        <location evidence="1">Membrane</location>
        <topology evidence="1">Multi-pass membrane protein</topology>
    </subcellularLocation>
</comment>
<dbReference type="GO" id="GO:0016811">
    <property type="term" value="F:hydrolase activity, acting on carbon-nitrogen (but not peptide) bonds, in linear amides"/>
    <property type="evidence" value="ECO:0007669"/>
    <property type="project" value="InterPro"/>
</dbReference>
<evidence type="ECO:0000256" key="7">
    <source>
        <dbReference type="PIRSR" id="PIRSR608901-1"/>
    </source>
</evidence>
<evidence type="ECO:0000256" key="5">
    <source>
        <dbReference type="ARBA" id="ARBA00022989"/>
    </source>
</evidence>
<feature type="binding site" evidence="7">
    <location>
        <position position="48"/>
    </location>
    <ligand>
        <name>Ca(2+)</name>
        <dbReference type="ChEBI" id="CHEBI:29108"/>
    </ligand>
</feature>
<dbReference type="GO" id="GO:0005789">
    <property type="term" value="C:endoplasmic reticulum membrane"/>
    <property type="evidence" value="ECO:0007669"/>
    <property type="project" value="TreeGrafter"/>
</dbReference>
<keyword evidence="7" id="KW-0479">Metal-binding</keyword>
<dbReference type="PANTHER" id="PTHR46187">
    <property type="entry name" value="ALKALINE CERAMIDASE 3"/>
    <property type="match status" value="1"/>
</dbReference>
<feature type="binding site" evidence="7">
    <location>
        <position position="39"/>
    </location>
    <ligand>
        <name>Ca(2+)</name>
        <dbReference type="ChEBI" id="CHEBI:29108"/>
    </ligand>
</feature>
<evidence type="ECO:0000256" key="2">
    <source>
        <dbReference type="ARBA" id="ARBA00009780"/>
    </source>
</evidence>
<comment type="similarity">
    <text evidence="2">Belongs to the alkaline ceramidase family.</text>
</comment>
<dbReference type="OrthoDB" id="187171at2759"/>
<keyword evidence="5 9" id="KW-1133">Transmembrane helix</keyword>
<dbReference type="Proteomes" id="UP000267251">
    <property type="component" value="Unassembled WGS sequence"/>
</dbReference>
<feature type="binding site" evidence="8">
    <location>
        <position position="242"/>
    </location>
    <ligand>
        <name>Zn(2+)</name>
        <dbReference type="ChEBI" id="CHEBI:29105"/>
        <note>catalytic</note>
    </ligand>
</feature>
<evidence type="ECO:0000256" key="4">
    <source>
        <dbReference type="ARBA" id="ARBA00022801"/>
    </source>
</evidence>
<feature type="transmembrane region" description="Helical" evidence="9">
    <location>
        <begin position="196"/>
        <end position="220"/>
    </location>
</feature>
<protein>
    <submittedName>
        <fullName evidence="10">Ceramidase-domain-containing protein</fullName>
    </submittedName>
</protein>
<evidence type="ECO:0000256" key="9">
    <source>
        <dbReference type="SAM" id="Phobius"/>
    </source>
</evidence>
<evidence type="ECO:0000256" key="1">
    <source>
        <dbReference type="ARBA" id="ARBA00004141"/>
    </source>
</evidence>
<dbReference type="Pfam" id="PF05875">
    <property type="entry name" value="Ceramidase"/>
    <property type="match status" value="1"/>
</dbReference>
<name>A0A4P9Y6S2_9FUNG</name>
<evidence type="ECO:0000256" key="6">
    <source>
        <dbReference type="ARBA" id="ARBA00023136"/>
    </source>
</evidence>
<feature type="binding site" evidence="8">
    <location>
        <position position="238"/>
    </location>
    <ligand>
        <name>Zn(2+)</name>
        <dbReference type="ChEBI" id="CHEBI:29105"/>
        <note>catalytic</note>
    </ligand>
</feature>
<feature type="transmembrane region" description="Helical" evidence="9">
    <location>
        <begin position="78"/>
        <end position="97"/>
    </location>
</feature>
<sequence>MHFFEPLDSTKGYWPGINNTTLFMGKPYRTARLDWCEENYVVCKYIAEFWNTVSNLIFVAVALYGINLCRSKQLGTRYTACFSLLALIGVGSWLFHMTLLREFQALDELPMWFMIVLFTYVMSEVRDKPIRGPWFPALLITETLVFPPAYASIPNPWFFLVFFSSQTFLVLYFSLRSYSILPSSNPAKKSAKSILILAWVSLGLAFALWVADTALCSQIRSLRTMAGDSFFASFLQFHALWHLGTGFSIYCFILFSILSRDILRGEGYILSLTAKGTMNLLVPGLSPIHIDHPRMAHKA</sequence>
<dbReference type="EMBL" id="KZ987841">
    <property type="protein sequence ID" value="RKP14394.1"/>
    <property type="molecule type" value="Genomic_DNA"/>
</dbReference>
<dbReference type="GO" id="GO:0046514">
    <property type="term" value="P:ceramide catabolic process"/>
    <property type="evidence" value="ECO:0007669"/>
    <property type="project" value="TreeGrafter"/>
</dbReference>
<dbReference type="InterPro" id="IPR008901">
    <property type="entry name" value="ACER"/>
</dbReference>
<feature type="binding site" evidence="8">
    <location>
        <position position="96"/>
    </location>
    <ligand>
        <name>Zn(2+)</name>
        <dbReference type="ChEBI" id="CHEBI:29105"/>
        <note>catalytic</note>
    </ligand>
</feature>
<feature type="binding site" evidence="7">
    <location>
        <position position="37"/>
    </location>
    <ligand>
        <name>Ca(2+)</name>
        <dbReference type="ChEBI" id="CHEBI:29108"/>
    </ligand>
</feature>
<accession>A0A4P9Y6S2</accession>
<keyword evidence="7" id="KW-0106">Calcium</keyword>
<feature type="binding site" evidence="7">
    <location>
        <position position="35"/>
    </location>
    <ligand>
        <name>Ca(2+)</name>
        <dbReference type="ChEBI" id="CHEBI:29108"/>
    </ligand>
</feature>
<feature type="transmembrane region" description="Helical" evidence="9">
    <location>
        <begin position="157"/>
        <end position="175"/>
    </location>
</feature>
<dbReference type="GO" id="GO:0046513">
    <property type="term" value="P:ceramide biosynthetic process"/>
    <property type="evidence" value="ECO:0007669"/>
    <property type="project" value="TreeGrafter"/>
</dbReference>
<keyword evidence="11" id="KW-1185">Reference proteome</keyword>